<dbReference type="Pfam" id="PF03869">
    <property type="entry name" value="Arc"/>
    <property type="match status" value="1"/>
</dbReference>
<evidence type="ECO:0000259" key="1">
    <source>
        <dbReference type="Pfam" id="PF03869"/>
    </source>
</evidence>
<name>A0A0H3AZE6_YERPY</name>
<dbReference type="InterPro" id="IPR005569">
    <property type="entry name" value="Arc_DNA-bd_dom"/>
</dbReference>
<dbReference type="AlphaFoldDB" id="A0A0H3AZE6"/>
<feature type="domain" description="Arc-like DNA binding" evidence="1">
    <location>
        <begin position="2"/>
        <end position="46"/>
    </location>
</feature>
<gene>
    <name evidence="2" type="ordered locus">YPK_1200</name>
</gene>
<dbReference type="InterPro" id="IPR010985">
    <property type="entry name" value="Ribbon_hlx_hlx"/>
</dbReference>
<evidence type="ECO:0000313" key="2">
    <source>
        <dbReference type="EMBL" id="ACA67498.1"/>
    </source>
</evidence>
<dbReference type="KEGG" id="ypy:YPK_1200"/>
<dbReference type="InterPro" id="IPR013321">
    <property type="entry name" value="Arc_rbn_hlx_hlx"/>
</dbReference>
<proteinExistence type="predicted"/>
<dbReference type="PATRIC" id="fig|502800.11.peg.1834"/>
<reference evidence="2" key="1">
    <citation type="submission" date="2008-02" db="EMBL/GenBank/DDBJ databases">
        <title>Complete sequence of Yersinia pseudotuberculosis YPIII.</title>
        <authorList>
            <consortium name="US DOE Joint Genome Institute"/>
            <person name="Challacombe J.F."/>
            <person name="Bruce D."/>
            <person name="Detter J.C."/>
            <person name="Green L."/>
            <person name="Land M."/>
            <person name="Munk C."/>
            <person name="Lindler L.E."/>
            <person name="Nikolich M.P."/>
            <person name="Brettin T."/>
        </authorList>
    </citation>
    <scope>NUCLEOTIDE SEQUENCE</scope>
    <source>
        <strain evidence="2">YPIII</strain>
    </source>
</reference>
<dbReference type="EMBL" id="CP000950">
    <property type="protein sequence ID" value="ACA67498.1"/>
    <property type="molecule type" value="Genomic_DNA"/>
</dbReference>
<organism evidence="2">
    <name type="scientific">Yersinia pseudotuberculosis serotype O:3 (strain YPIII)</name>
    <dbReference type="NCBI Taxonomy" id="502800"/>
    <lineage>
        <taxon>Bacteria</taxon>
        <taxon>Pseudomonadati</taxon>
        <taxon>Pseudomonadota</taxon>
        <taxon>Gammaproteobacteria</taxon>
        <taxon>Enterobacterales</taxon>
        <taxon>Yersiniaceae</taxon>
        <taxon>Yersinia</taxon>
    </lineage>
</organism>
<protein>
    <submittedName>
        <fullName evidence="2">Arc domain protein DNA binding domain protein</fullName>
    </submittedName>
</protein>
<dbReference type="GO" id="GO:0043565">
    <property type="term" value="F:sequence-specific DNA binding"/>
    <property type="evidence" value="ECO:0007669"/>
    <property type="project" value="UniProtKB-ARBA"/>
</dbReference>
<dbReference type="Gene3D" id="1.10.1220.10">
    <property type="entry name" value="Met repressor-like"/>
    <property type="match status" value="1"/>
</dbReference>
<sequence>MSRADHQMKIRIPAEMKEKLENAALNNKRSMNAEVLHRLNESLEGENFLETSSKTWLIPNGDIGVVSSATLIAVAKALNENSEMLKTLNSKLKISITLEDKPE</sequence>
<accession>A0A0H3AZE6</accession>
<dbReference type="SUPFAM" id="SSF47598">
    <property type="entry name" value="Ribbon-helix-helix"/>
    <property type="match status" value="1"/>
</dbReference>
<dbReference type="GO" id="GO:0006355">
    <property type="term" value="P:regulation of DNA-templated transcription"/>
    <property type="evidence" value="ECO:0007669"/>
    <property type="project" value="InterPro"/>
</dbReference>
<dbReference type="RefSeq" id="WP_012303787.1">
    <property type="nucleotide sequence ID" value="NZ_CP009792.1"/>
</dbReference>